<comment type="caution">
    <text evidence="2">The sequence shown here is derived from an EMBL/GenBank/DDBJ whole genome shotgun (WGS) entry which is preliminary data.</text>
</comment>
<evidence type="ECO:0000313" key="2">
    <source>
        <dbReference type="EMBL" id="MEC3861492.1"/>
    </source>
</evidence>
<dbReference type="Proteomes" id="UP001348149">
    <property type="component" value="Unassembled WGS sequence"/>
</dbReference>
<dbReference type="RefSeq" id="WP_326297206.1">
    <property type="nucleotide sequence ID" value="NZ_JAYLLH010000010.1"/>
</dbReference>
<dbReference type="InterPro" id="IPR003646">
    <property type="entry name" value="SH3-like_bac-type"/>
</dbReference>
<protein>
    <submittedName>
        <fullName evidence="2">SH3 domain-containing protein</fullName>
    </submittedName>
</protein>
<keyword evidence="3" id="KW-1185">Reference proteome</keyword>
<dbReference type="PROSITE" id="PS51781">
    <property type="entry name" value="SH3B"/>
    <property type="match status" value="1"/>
</dbReference>
<dbReference type="Pfam" id="PF08239">
    <property type="entry name" value="SH3_3"/>
    <property type="match status" value="1"/>
</dbReference>
<feature type="domain" description="SH3b" evidence="1">
    <location>
        <begin position="123"/>
        <end position="187"/>
    </location>
</feature>
<organism evidence="2 3">
    <name type="scientific">Mesobacterium hydrothermale</name>
    <dbReference type="NCBI Taxonomy" id="3111907"/>
    <lineage>
        <taxon>Bacteria</taxon>
        <taxon>Pseudomonadati</taxon>
        <taxon>Pseudomonadota</taxon>
        <taxon>Alphaproteobacteria</taxon>
        <taxon>Rhodobacterales</taxon>
        <taxon>Roseobacteraceae</taxon>
        <taxon>Mesobacterium</taxon>
    </lineage>
</organism>
<dbReference type="EMBL" id="JAYLLH010000010">
    <property type="protein sequence ID" value="MEC3861492.1"/>
    <property type="molecule type" value="Genomic_DNA"/>
</dbReference>
<accession>A0ABU6HHB6</accession>
<dbReference type="SMART" id="SM00287">
    <property type="entry name" value="SH3b"/>
    <property type="match status" value="1"/>
</dbReference>
<evidence type="ECO:0000259" key="1">
    <source>
        <dbReference type="PROSITE" id="PS51781"/>
    </source>
</evidence>
<evidence type="ECO:0000313" key="3">
    <source>
        <dbReference type="Proteomes" id="UP001348149"/>
    </source>
</evidence>
<proteinExistence type="predicted"/>
<name>A0ABU6HHB6_9RHOB</name>
<reference evidence="2 3" key="1">
    <citation type="submission" date="2024-01" db="EMBL/GenBank/DDBJ databases">
        <title>Mesobacterium rodlantinim sp. nov., isolated from shallow sea hydrothermal systems off Kueishantao Island.</title>
        <authorList>
            <person name="Su Z."/>
            <person name="Tang K."/>
        </authorList>
    </citation>
    <scope>NUCLEOTIDE SEQUENCE [LARGE SCALE GENOMIC DNA]</scope>
    <source>
        <strain evidence="2 3">TK19101</strain>
    </source>
</reference>
<sequence length="188" mass="19893">MTRFILLTFGFLGWTWYEMSGGSEFEPKSAEVAEVQTEELQSVSRASSTLDLTSVAVVERVAAPAPEKVAAVVVSEPAPVSADTAAAPASQPVVADAVPVVVPEPVVAIAEPEPVTAPAPLYLDFREITGNRVNMRNGPGTNYAVLARLSRGDEVVVLDDSGDGWLKLRVVGDNRVGWIADFLVTASN</sequence>
<dbReference type="Gene3D" id="2.30.30.40">
    <property type="entry name" value="SH3 Domains"/>
    <property type="match status" value="1"/>
</dbReference>
<gene>
    <name evidence="2" type="ORF">VK792_09370</name>
</gene>